<evidence type="ECO:0000256" key="1">
    <source>
        <dbReference type="SAM" id="SignalP"/>
    </source>
</evidence>
<reference evidence="3" key="1">
    <citation type="journal article" date="2019" name="Int. J. Syst. Evol. Microbiol.">
        <title>The Global Catalogue of Microorganisms (GCM) 10K type strain sequencing project: providing services to taxonomists for standard genome sequencing and annotation.</title>
        <authorList>
            <consortium name="The Broad Institute Genomics Platform"/>
            <consortium name="The Broad Institute Genome Sequencing Center for Infectious Disease"/>
            <person name="Wu L."/>
            <person name="Ma J."/>
        </authorList>
    </citation>
    <scope>NUCLEOTIDE SEQUENCE [LARGE SCALE GENOMIC DNA]</scope>
    <source>
        <strain evidence="3">KCTC 42866</strain>
    </source>
</reference>
<keyword evidence="3" id="KW-1185">Reference proteome</keyword>
<sequence>MKTFTNKVANACAIICLIFCIITTKSFGQTAANVNQYGLAFNAQDAFNFMGNTVSHYGLGWYNESPNTPPMAYFSGYQGIRFFAQGQPRMLMDVGGNLGLGTSSPHSRLHIAGGDERITLGDYNNSNDTKGIYFPGFRDIMPGYFGASIESTPDWICCGGFPAATGYPGIRNMGLNFNVHGNVDIADSKVTAMAINSNGNVGIGTLTPRERLSVNGNIRAKEIKVEATNWPDYVFEEDYKVGTLKELESYIKTNKHLPEIPSAKEIERNGVDLGEMNKLLLKKMEELTLHLIEQQKQLSEQGKLIKVLQEKSSTKK</sequence>
<evidence type="ECO:0000313" key="2">
    <source>
        <dbReference type="EMBL" id="MFD2581587.1"/>
    </source>
</evidence>
<dbReference type="RefSeq" id="WP_379075123.1">
    <property type="nucleotide sequence ID" value="NZ_JBHULL010000004.1"/>
</dbReference>
<dbReference type="EMBL" id="JBHULL010000004">
    <property type="protein sequence ID" value="MFD2581587.1"/>
    <property type="molecule type" value="Genomic_DNA"/>
</dbReference>
<proteinExistence type="predicted"/>
<feature type="signal peptide" evidence="1">
    <location>
        <begin position="1"/>
        <end position="31"/>
    </location>
</feature>
<name>A0ABW5MEC6_9SPHI</name>
<organism evidence="2 3">
    <name type="scientific">Pedobacter vanadiisoli</name>
    <dbReference type="NCBI Taxonomy" id="1761975"/>
    <lineage>
        <taxon>Bacteria</taxon>
        <taxon>Pseudomonadati</taxon>
        <taxon>Bacteroidota</taxon>
        <taxon>Sphingobacteriia</taxon>
        <taxon>Sphingobacteriales</taxon>
        <taxon>Sphingobacteriaceae</taxon>
        <taxon>Pedobacter</taxon>
    </lineage>
</organism>
<dbReference type="Proteomes" id="UP001597461">
    <property type="component" value="Unassembled WGS sequence"/>
</dbReference>
<accession>A0ABW5MEC6</accession>
<gene>
    <name evidence="2" type="ORF">ACFSR6_03735</name>
</gene>
<protein>
    <submittedName>
        <fullName evidence="2">Uncharacterized protein</fullName>
    </submittedName>
</protein>
<feature type="chain" id="PRO_5047384253" evidence="1">
    <location>
        <begin position="32"/>
        <end position="316"/>
    </location>
</feature>
<keyword evidence="1" id="KW-0732">Signal</keyword>
<comment type="caution">
    <text evidence="2">The sequence shown here is derived from an EMBL/GenBank/DDBJ whole genome shotgun (WGS) entry which is preliminary data.</text>
</comment>
<evidence type="ECO:0000313" key="3">
    <source>
        <dbReference type="Proteomes" id="UP001597461"/>
    </source>
</evidence>